<sequence>MHRFLPALALPALLLASAPGSAQTPTPATPAEPDAVIDLDGSKERPSGEVIPAGSFALLPEGLDRSSWSLPPGSPAPTDDLALWDADRFRCVVADGFEGDPRAEPSVTASLEAALRFYDE</sequence>
<evidence type="ECO:0000256" key="1">
    <source>
        <dbReference type="SAM" id="MobiDB-lite"/>
    </source>
</evidence>
<dbReference type="RefSeq" id="WP_014436846.1">
    <property type="nucleotide sequence ID" value="NC_017080.1"/>
</dbReference>
<dbReference type="EMBL" id="AP012338">
    <property type="protein sequence ID" value="BAM03628.1"/>
    <property type="molecule type" value="Genomic_DNA"/>
</dbReference>
<dbReference type="Proteomes" id="UP000007881">
    <property type="component" value="Chromosome"/>
</dbReference>
<dbReference type="HOGENOM" id="CLU_2047501_0_0_0"/>
<evidence type="ECO:0000256" key="2">
    <source>
        <dbReference type="SAM" id="SignalP"/>
    </source>
</evidence>
<keyword evidence="2" id="KW-0732">Signal</keyword>
<feature type="chain" id="PRO_5003629175" evidence="2">
    <location>
        <begin position="23"/>
        <end position="120"/>
    </location>
</feature>
<evidence type="ECO:0000313" key="4">
    <source>
        <dbReference type="Proteomes" id="UP000007881"/>
    </source>
</evidence>
<feature type="region of interest" description="Disordered" evidence="1">
    <location>
        <begin position="19"/>
        <end position="47"/>
    </location>
</feature>
<gene>
    <name evidence="3" type="ordered locus">PSMK_14690</name>
</gene>
<dbReference type="KEGG" id="phm:PSMK_14690"/>
<accession>I0IEE0</accession>
<reference evidence="3 4" key="1">
    <citation type="submission" date="2012-02" db="EMBL/GenBank/DDBJ databases">
        <title>Complete genome sequence of Phycisphaera mikurensis NBRC 102666.</title>
        <authorList>
            <person name="Ankai A."/>
            <person name="Hosoyama A."/>
            <person name="Terui Y."/>
            <person name="Sekine M."/>
            <person name="Fukai R."/>
            <person name="Kato Y."/>
            <person name="Nakamura S."/>
            <person name="Yamada-Narita S."/>
            <person name="Kawakoshi A."/>
            <person name="Fukunaga Y."/>
            <person name="Yamazaki S."/>
            <person name="Fujita N."/>
        </authorList>
    </citation>
    <scope>NUCLEOTIDE SEQUENCE [LARGE SCALE GENOMIC DNA]</scope>
    <source>
        <strain evidence="4">NBRC 102666 / KCTC 22515 / FYK2301M01</strain>
    </source>
</reference>
<evidence type="ECO:0000313" key="3">
    <source>
        <dbReference type="EMBL" id="BAM03628.1"/>
    </source>
</evidence>
<protein>
    <submittedName>
        <fullName evidence="3">Uncharacterized protein</fullName>
    </submittedName>
</protein>
<name>I0IEE0_PHYMF</name>
<feature type="compositionally biased region" description="Low complexity" evidence="1">
    <location>
        <begin position="19"/>
        <end position="33"/>
    </location>
</feature>
<feature type="signal peptide" evidence="2">
    <location>
        <begin position="1"/>
        <end position="22"/>
    </location>
</feature>
<dbReference type="AlphaFoldDB" id="I0IEE0"/>
<proteinExistence type="predicted"/>
<keyword evidence="4" id="KW-1185">Reference proteome</keyword>
<organism evidence="3 4">
    <name type="scientific">Phycisphaera mikurensis (strain NBRC 102666 / KCTC 22515 / FYK2301M01)</name>
    <dbReference type="NCBI Taxonomy" id="1142394"/>
    <lineage>
        <taxon>Bacteria</taxon>
        <taxon>Pseudomonadati</taxon>
        <taxon>Planctomycetota</taxon>
        <taxon>Phycisphaerae</taxon>
        <taxon>Phycisphaerales</taxon>
        <taxon>Phycisphaeraceae</taxon>
        <taxon>Phycisphaera</taxon>
    </lineage>
</organism>